<dbReference type="EMBL" id="JAHQIW010000422">
    <property type="protein sequence ID" value="KAJ1348061.1"/>
    <property type="molecule type" value="Genomic_DNA"/>
</dbReference>
<comment type="caution">
    <text evidence="13">The sequence shown here is derived from an EMBL/GenBank/DDBJ whole genome shotgun (WGS) entry which is preliminary data.</text>
</comment>
<evidence type="ECO:0000313" key="14">
    <source>
        <dbReference type="Proteomes" id="UP001196413"/>
    </source>
</evidence>
<evidence type="ECO:0000256" key="9">
    <source>
        <dbReference type="ARBA" id="ARBA00023303"/>
    </source>
</evidence>
<gene>
    <name evidence="13" type="ORF">KIN20_003278</name>
</gene>
<accession>A0AAD5MI11</accession>
<dbReference type="Gene3D" id="2.70.170.10">
    <property type="entry name" value="Neurotransmitter-gated ion-channel ligand-binding domain"/>
    <property type="match status" value="1"/>
</dbReference>
<sequence length="193" mass="22207">MAIVLSSNNLHPSHDSSPITSGELDDGGRTQKINPSDYGDYGDEEERLVIDLFRDYNCFIRPVQNVSSSPLTVEFGVALVLLINVDEKNQILQTNVWLTMKWNDFQLRWQPMDYGNISNIHVPSDRVWLPDIVLFNKRKKCNDDAHLLRSRRPFETPHTNFVCATHKSTCQNMPICKLTNFRGDQSGWERPTT</sequence>
<dbReference type="InterPro" id="IPR002394">
    <property type="entry name" value="Nicotinic_acetylcholine_rcpt"/>
</dbReference>
<keyword evidence="7" id="KW-0675">Receptor</keyword>
<evidence type="ECO:0000256" key="11">
    <source>
        <dbReference type="SAM" id="MobiDB-lite"/>
    </source>
</evidence>
<keyword evidence="6" id="KW-0472">Membrane</keyword>
<dbReference type="SUPFAM" id="SSF63712">
    <property type="entry name" value="Nicotinic receptor ligand binding domain-like"/>
    <property type="match status" value="1"/>
</dbReference>
<keyword evidence="8" id="KW-1071">Ligand-gated ion channel</keyword>
<evidence type="ECO:0000256" key="10">
    <source>
        <dbReference type="ARBA" id="ARBA00034099"/>
    </source>
</evidence>
<dbReference type="InterPro" id="IPR006202">
    <property type="entry name" value="Neur_chan_lig-bd"/>
</dbReference>
<reference evidence="13" key="1">
    <citation type="submission" date="2021-06" db="EMBL/GenBank/DDBJ databases">
        <title>Parelaphostrongylus tenuis whole genome reference sequence.</title>
        <authorList>
            <person name="Garwood T.J."/>
            <person name="Larsen P.A."/>
            <person name="Fountain-Jones N.M."/>
            <person name="Garbe J.R."/>
            <person name="Macchietto M.G."/>
            <person name="Kania S.A."/>
            <person name="Gerhold R.W."/>
            <person name="Richards J.E."/>
            <person name="Wolf T.M."/>
        </authorList>
    </citation>
    <scope>NUCLEOTIDE SEQUENCE</scope>
    <source>
        <strain evidence="13">MNPRO001-30</strain>
        <tissue evidence="13">Meninges</tissue>
    </source>
</reference>
<feature type="region of interest" description="Disordered" evidence="11">
    <location>
        <begin position="1"/>
        <end position="40"/>
    </location>
</feature>
<keyword evidence="5" id="KW-0406">Ion transport</keyword>
<dbReference type="InterPro" id="IPR036734">
    <property type="entry name" value="Neur_chan_lig-bd_sf"/>
</dbReference>
<dbReference type="Pfam" id="PF02931">
    <property type="entry name" value="Neur_chan_LBD"/>
    <property type="match status" value="1"/>
</dbReference>
<dbReference type="GO" id="GO:0004888">
    <property type="term" value="F:transmembrane signaling receptor activity"/>
    <property type="evidence" value="ECO:0007669"/>
    <property type="project" value="InterPro"/>
</dbReference>
<feature type="domain" description="Neurotransmitter-gated ion-channel ligand-binding" evidence="12">
    <location>
        <begin position="45"/>
        <end position="141"/>
    </location>
</feature>
<evidence type="ECO:0000256" key="2">
    <source>
        <dbReference type="ARBA" id="ARBA00022475"/>
    </source>
</evidence>
<keyword evidence="2" id="KW-1003">Cell membrane</keyword>
<evidence type="ECO:0000256" key="7">
    <source>
        <dbReference type="ARBA" id="ARBA00023170"/>
    </source>
</evidence>
<evidence type="ECO:0000256" key="8">
    <source>
        <dbReference type="ARBA" id="ARBA00023286"/>
    </source>
</evidence>
<evidence type="ECO:0000256" key="6">
    <source>
        <dbReference type="ARBA" id="ARBA00023136"/>
    </source>
</evidence>
<dbReference type="GO" id="GO:0022848">
    <property type="term" value="F:acetylcholine-gated monoatomic cation-selective channel activity"/>
    <property type="evidence" value="ECO:0007669"/>
    <property type="project" value="InterPro"/>
</dbReference>
<feature type="compositionally biased region" description="Polar residues" evidence="11">
    <location>
        <begin position="1"/>
        <end position="20"/>
    </location>
</feature>
<keyword evidence="3" id="KW-0812">Transmembrane</keyword>
<dbReference type="PRINTS" id="PR00254">
    <property type="entry name" value="NICOTINICR"/>
</dbReference>
<dbReference type="InterPro" id="IPR006201">
    <property type="entry name" value="Neur_channel"/>
</dbReference>
<dbReference type="PANTHER" id="PTHR18945">
    <property type="entry name" value="NEUROTRANSMITTER GATED ION CHANNEL"/>
    <property type="match status" value="1"/>
</dbReference>
<dbReference type="AlphaFoldDB" id="A0AAD5MI11"/>
<organism evidence="13 14">
    <name type="scientific">Parelaphostrongylus tenuis</name>
    <name type="common">Meningeal worm</name>
    <dbReference type="NCBI Taxonomy" id="148309"/>
    <lineage>
        <taxon>Eukaryota</taxon>
        <taxon>Metazoa</taxon>
        <taxon>Ecdysozoa</taxon>
        <taxon>Nematoda</taxon>
        <taxon>Chromadorea</taxon>
        <taxon>Rhabditida</taxon>
        <taxon>Rhabditina</taxon>
        <taxon>Rhabditomorpha</taxon>
        <taxon>Strongyloidea</taxon>
        <taxon>Metastrongylidae</taxon>
        <taxon>Parelaphostrongylus</taxon>
    </lineage>
</organism>
<evidence type="ECO:0000259" key="12">
    <source>
        <dbReference type="Pfam" id="PF02931"/>
    </source>
</evidence>
<evidence type="ECO:0000256" key="4">
    <source>
        <dbReference type="ARBA" id="ARBA00023018"/>
    </source>
</evidence>
<keyword evidence="14" id="KW-1185">Reference proteome</keyword>
<evidence type="ECO:0000313" key="13">
    <source>
        <dbReference type="EMBL" id="KAJ1348061.1"/>
    </source>
</evidence>
<evidence type="ECO:0000256" key="1">
    <source>
        <dbReference type="ARBA" id="ARBA00022448"/>
    </source>
</evidence>
<evidence type="ECO:0000256" key="3">
    <source>
        <dbReference type="ARBA" id="ARBA00022692"/>
    </source>
</evidence>
<evidence type="ECO:0000256" key="5">
    <source>
        <dbReference type="ARBA" id="ARBA00023065"/>
    </source>
</evidence>
<keyword evidence="9" id="KW-0407">Ion channel</keyword>
<proteinExistence type="predicted"/>
<dbReference type="Proteomes" id="UP001196413">
    <property type="component" value="Unassembled WGS sequence"/>
</dbReference>
<dbReference type="GO" id="GO:0045211">
    <property type="term" value="C:postsynaptic membrane"/>
    <property type="evidence" value="ECO:0007669"/>
    <property type="project" value="InterPro"/>
</dbReference>
<protein>
    <recommendedName>
        <fullName evidence="12">Neurotransmitter-gated ion-channel ligand-binding domain-containing protein</fullName>
    </recommendedName>
</protein>
<keyword evidence="1" id="KW-0813">Transport</keyword>
<comment type="subcellular location">
    <subcellularLocation>
        <location evidence="10">Synaptic cell membrane</location>
        <topology evidence="10">Multi-pass membrane protein</topology>
    </subcellularLocation>
</comment>
<keyword evidence="4" id="KW-0770">Synapse</keyword>
<name>A0AAD5MI11_PARTN</name>